<evidence type="ECO:0000313" key="1">
    <source>
        <dbReference type="EMBL" id="PIK61632.1"/>
    </source>
</evidence>
<dbReference type="GO" id="GO:0043027">
    <property type="term" value="F:cysteine-type endopeptidase inhibitor activity involved in apoptotic process"/>
    <property type="evidence" value="ECO:0007669"/>
    <property type="project" value="TreeGrafter"/>
</dbReference>
<dbReference type="GO" id="GO:0051726">
    <property type="term" value="P:regulation of cell cycle"/>
    <property type="evidence" value="ECO:0007669"/>
    <property type="project" value="TreeGrafter"/>
</dbReference>
<name>A0A2G8LN51_STIJA</name>
<dbReference type="Proteomes" id="UP000230750">
    <property type="component" value="Unassembled WGS sequence"/>
</dbReference>
<proteinExistence type="predicted"/>
<dbReference type="GO" id="GO:0005737">
    <property type="term" value="C:cytoplasm"/>
    <property type="evidence" value="ECO:0007669"/>
    <property type="project" value="TreeGrafter"/>
</dbReference>
<gene>
    <name evidence="1" type="ORF">BSL78_01450</name>
</gene>
<sequence length="204" mass="23632">MERHHERNRGDIDGMNIESQRVKSFENTSWPENIPVTIYRLANAGFYFTGIDDEVKCFSCLIIIRDWKQGDSPKGRHKRSSPRCRFVQGIDARNIADVKYVLKSGNSSKRLPLQHKIESNGKDCVTLLKDRVNAGVEDKTACSKGYQFERNRLRTFQDFPLSCPVDPYELSASGFYMQNNYAVQCFACFVRIPYSSWKIWRPTN</sequence>
<keyword evidence="2" id="KW-1185">Reference proteome</keyword>
<dbReference type="InterPro" id="IPR050784">
    <property type="entry name" value="IAP"/>
</dbReference>
<reference evidence="1 2" key="1">
    <citation type="journal article" date="2017" name="PLoS Biol.">
        <title>The sea cucumber genome provides insights into morphological evolution and visceral regeneration.</title>
        <authorList>
            <person name="Zhang X."/>
            <person name="Sun L."/>
            <person name="Yuan J."/>
            <person name="Sun Y."/>
            <person name="Gao Y."/>
            <person name="Zhang L."/>
            <person name="Li S."/>
            <person name="Dai H."/>
            <person name="Hamel J.F."/>
            <person name="Liu C."/>
            <person name="Yu Y."/>
            <person name="Liu S."/>
            <person name="Lin W."/>
            <person name="Guo K."/>
            <person name="Jin S."/>
            <person name="Xu P."/>
            <person name="Storey K.B."/>
            <person name="Huan P."/>
            <person name="Zhang T."/>
            <person name="Zhou Y."/>
            <person name="Zhang J."/>
            <person name="Lin C."/>
            <person name="Li X."/>
            <person name="Xing L."/>
            <person name="Huo D."/>
            <person name="Sun M."/>
            <person name="Wang L."/>
            <person name="Mercier A."/>
            <person name="Li F."/>
            <person name="Yang H."/>
            <person name="Xiang J."/>
        </authorList>
    </citation>
    <scope>NUCLEOTIDE SEQUENCE [LARGE SCALE GENOMIC DNA]</scope>
    <source>
        <strain evidence="1">Shaxun</strain>
        <tissue evidence="1">Muscle</tissue>
    </source>
</reference>
<dbReference type="PANTHER" id="PTHR10044:SF139">
    <property type="entry name" value="DEATH-ASSOCIATED INHIBITOR OF APOPTOSIS 2"/>
    <property type="match status" value="1"/>
</dbReference>
<dbReference type="OrthoDB" id="4034597at2759"/>
<dbReference type="SMART" id="SM00238">
    <property type="entry name" value="BIR"/>
    <property type="match status" value="2"/>
</dbReference>
<dbReference type="Gene3D" id="1.10.1170.10">
    <property type="entry name" value="Inhibitor Of Apoptosis Protein (2mihbC-IAP-1), Chain A"/>
    <property type="match status" value="2"/>
</dbReference>
<dbReference type="CDD" id="cd00022">
    <property type="entry name" value="BIR"/>
    <property type="match status" value="1"/>
</dbReference>
<dbReference type="GO" id="GO:0005634">
    <property type="term" value="C:nucleus"/>
    <property type="evidence" value="ECO:0007669"/>
    <property type="project" value="TreeGrafter"/>
</dbReference>
<dbReference type="STRING" id="307972.A0A2G8LN51"/>
<protein>
    <submittedName>
        <fullName evidence="1">Baculoviral IAP repeat-containing protein 2</fullName>
    </submittedName>
</protein>
<dbReference type="SUPFAM" id="SSF57924">
    <property type="entry name" value="Inhibitor of apoptosis (IAP) repeat"/>
    <property type="match status" value="2"/>
</dbReference>
<dbReference type="PROSITE" id="PS50143">
    <property type="entry name" value="BIR_REPEAT_2"/>
    <property type="match status" value="2"/>
</dbReference>
<dbReference type="GO" id="GO:0031398">
    <property type="term" value="P:positive regulation of protein ubiquitination"/>
    <property type="evidence" value="ECO:0007669"/>
    <property type="project" value="TreeGrafter"/>
</dbReference>
<dbReference type="Pfam" id="PF00653">
    <property type="entry name" value="BIR"/>
    <property type="match status" value="2"/>
</dbReference>
<accession>A0A2G8LN51</accession>
<organism evidence="1 2">
    <name type="scientific">Stichopus japonicus</name>
    <name type="common">Sea cucumber</name>
    <dbReference type="NCBI Taxonomy" id="307972"/>
    <lineage>
        <taxon>Eukaryota</taxon>
        <taxon>Metazoa</taxon>
        <taxon>Echinodermata</taxon>
        <taxon>Eleutherozoa</taxon>
        <taxon>Echinozoa</taxon>
        <taxon>Holothuroidea</taxon>
        <taxon>Aspidochirotacea</taxon>
        <taxon>Aspidochirotida</taxon>
        <taxon>Stichopodidae</taxon>
        <taxon>Apostichopus</taxon>
    </lineage>
</organism>
<dbReference type="EMBL" id="MRZV01000028">
    <property type="protein sequence ID" value="PIK61632.1"/>
    <property type="molecule type" value="Genomic_DNA"/>
</dbReference>
<dbReference type="GO" id="GO:0043066">
    <property type="term" value="P:negative regulation of apoptotic process"/>
    <property type="evidence" value="ECO:0007669"/>
    <property type="project" value="TreeGrafter"/>
</dbReference>
<dbReference type="AlphaFoldDB" id="A0A2G8LN51"/>
<dbReference type="GO" id="GO:0061630">
    <property type="term" value="F:ubiquitin protein ligase activity"/>
    <property type="evidence" value="ECO:0007669"/>
    <property type="project" value="TreeGrafter"/>
</dbReference>
<dbReference type="InterPro" id="IPR001370">
    <property type="entry name" value="BIR_rpt"/>
</dbReference>
<evidence type="ECO:0000313" key="2">
    <source>
        <dbReference type="Proteomes" id="UP000230750"/>
    </source>
</evidence>
<comment type="caution">
    <text evidence="1">The sequence shown here is derived from an EMBL/GenBank/DDBJ whole genome shotgun (WGS) entry which is preliminary data.</text>
</comment>
<dbReference type="PANTHER" id="PTHR10044">
    <property type="entry name" value="INHIBITOR OF APOPTOSIS"/>
    <property type="match status" value="1"/>
</dbReference>